<gene>
    <name evidence="2" type="ORF">Pla163_27680</name>
</gene>
<accession>A0A518D2D4</accession>
<feature type="chain" id="PRO_5022092476" description="FG-GAP repeat protein" evidence="1">
    <location>
        <begin position="35"/>
        <end position="613"/>
    </location>
</feature>
<evidence type="ECO:0000313" key="2">
    <source>
        <dbReference type="EMBL" id="QDU85636.1"/>
    </source>
</evidence>
<dbReference type="AlphaFoldDB" id="A0A518D2D4"/>
<sequence precursor="true">MLRNVPTSSDARSTPVRLLTAGVFALTVAGHAHAQFQHPTPLPEVLLVNDAFGSSTGTTSLDLYEDQIFRLADFDGDGLFESVLETSLLFEFGKSPNKNKSWGIEAVRSRMENGVPVVYFTNGRNPEASGSSKVAELWRGSDVDGDAFIDESELTLVGDLKAILGGDQTMQGLAVCSSGSVWAATDFGGGGLVRFFNGSATVLVDDDDGPFKVPGKFGSPVNIDTDDFTKMTTYGDDGVLVYSDGYQSAKDEAVHRFQDLNGDGDILDPNEAVCFFNATGANTALLRNPDFGTTLPSMVVNSSQNGYCWLKEMATMTEPLGGDTGGTQESYFFASTSSNTSAFGINQAGQFVNGLVFRAVDKNLNGHVNDTGEVNLYYDGSGDAGSAEQLDKILGIDTYEQSLILFYLRGGGKAVILLTDLNGDGDAMDAGERLDVWDENNSSDQPWNLFFFGIAAAAFEPGILPEPTSRQATLSGTGCAQFGGRVPRMSAQGESRIGSPFCQLQVFDAPPNSFTWLFLGATNTFFGQPLPVDLGVVGLPGCTLYQDLAFNWIQPTNADGFAKLEISPALQFGELAGSILHFQAVTADGLGVTNVPEIGLTQLLTLEILGPSN</sequence>
<evidence type="ECO:0000256" key="1">
    <source>
        <dbReference type="SAM" id="SignalP"/>
    </source>
</evidence>
<keyword evidence="1" id="KW-0732">Signal</keyword>
<keyword evidence="3" id="KW-1185">Reference proteome</keyword>
<name>A0A518D2D4_9BACT</name>
<reference evidence="2 3" key="1">
    <citation type="submission" date="2019-02" db="EMBL/GenBank/DDBJ databases">
        <title>Deep-cultivation of Planctomycetes and their phenomic and genomic characterization uncovers novel biology.</title>
        <authorList>
            <person name="Wiegand S."/>
            <person name="Jogler M."/>
            <person name="Boedeker C."/>
            <person name="Pinto D."/>
            <person name="Vollmers J."/>
            <person name="Rivas-Marin E."/>
            <person name="Kohn T."/>
            <person name="Peeters S.H."/>
            <person name="Heuer A."/>
            <person name="Rast P."/>
            <person name="Oberbeckmann S."/>
            <person name="Bunk B."/>
            <person name="Jeske O."/>
            <person name="Meyerdierks A."/>
            <person name="Storesund J.E."/>
            <person name="Kallscheuer N."/>
            <person name="Luecker S."/>
            <person name="Lage O.M."/>
            <person name="Pohl T."/>
            <person name="Merkel B.J."/>
            <person name="Hornburger P."/>
            <person name="Mueller R.-W."/>
            <person name="Bruemmer F."/>
            <person name="Labrenz M."/>
            <person name="Spormann A.M."/>
            <person name="Op den Camp H."/>
            <person name="Overmann J."/>
            <person name="Amann R."/>
            <person name="Jetten M.S.M."/>
            <person name="Mascher T."/>
            <person name="Medema M.H."/>
            <person name="Devos D.P."/>
            <person name="Kaster A.-K."/>
            <person name="Ovreas L."/>
            <person name="Rohde M."/>
            <person name="Galperin M.Y."/>
            <person name="Jogler C."/>
        </authorList>
    </citation>
    <scope>NUCLEOTIDE SEQUENCE [LARGE SCALE GENOMIC DNA]</scope>
    <source>
        <strain evidence="2 3">Pla163</strain>
    </source>
</reference>
<organism evidence="2 3">
    <name type="scientific">Rohdeia mirabilis</name>
    <dbReference type="NCBI Taxonomy" id="2528008"/>
    <lineage>
        <taxon>Bacteria</taxon>
        <taxon>Pseudomonadati</taxon>
        <taxon>Planctomycetota</taxon>
        <taxon>Planctomycetia</taxon>
        <taxon>Planctomycetia incertae sedis</taxon>
        <taxon>Rohdeia</taxon>
    </lineage>
</organism>
<protein>
    <recommendedName>
        <fullName evidence="4">FG-GAP repeat protein</fullName>
    </recommendedName>
</protein>
<evidence type="ECO:0000313" key="3">
    <source>
        <dbReference type="Proteomes" id="UP000319342"/>
    </source>
</evidence>
<proteinExistence type="predicted"/>
<evidence type="ECO:0008006" key="4">
    <source>
        <dbReference type="Google" id="ProtNLM"/>
    </source>
</evidence>
<feature type="signal peptide" evidence="1">
    <location>
        <begin position="1"/>
        <end position="34"/>
    </location>
</feature>
<dbReference type="OrthoDB" id="9770043at2"/>
<dbReference type="Proteomes" id="UP000319342">
    <property type="component" value="Chromosome"/>
</dbReference>
<dbReference type="RefSeq" id="WP_145189359.1">
    <property type="nucleotide sequence ID" value="NZ_CP036290.1"/>
</dbReference>
<dbReference type="EMBL" id="CP036290">
    <property type="protein sequence ID" value="QDU85636.1"/>
    <property type="molecule type" value="Genomic_DNA"/>
</dbReference>